<keyword evidence="7 8" id="KW-0472">Membrane</keyword>
<evidence type="ECO:0000256" key="2">
    <source>
        <dbReference type="ARBA" id="ARBA00022448"/>
    </source>
</evidence>
<evidence type="ECO:0000256" key="4">
    <source>
        <dbReference type="ARBA" id="ARBA00022597"/>
    </source>
</evidence>
<evidence type="ECO:0000256" key="1">
    <source>
        <dbReference type="ARBA" id="ARBA00004651"/>
    </source>
</evidence>
<feature type="transmembrane region" description="Helical" evidence="8">
    <location>
        <begin position="89"/>
        <end position="116"/>
    </location>
</feature>
<dbReference type="GO" id="GO:0008982">
    <property type="term" value="F:protein-N(PI)-phosphohistidine-sugar phosphotransferase activity"/>
    <property type="evidence" value="ECO:0007669"/>
    <property type="project" value="InterPro"/>
</dbReference>
<dbReference type="GO" id="GO:0009401">
    <property type="term" value="P:phosphoenolpyruvate-dependent sugar phosphotransferase system"/>
    <property type="evidence" value="ECO:0007669"/>
    <property type="project" value="InterPro"/>
</dbReference>
<dbReference type="PANTHER" id="PTHR40063:SF1">
    <property type="entry name" value="MEMBRANE PROTEIN"/>
    <property type="match status" value="1"/>
</dbReference>
<dbReference type="InterPro" id="IPR003352">
    <property type="entry name" value="PTS_EIIC"/>
</dbReference>
<evidence type="ECO:0000259" key="9">
    <source>
        <dbReference type="Pfam" id="PF13303"/>
    </source>
</evidence>
<evidence type="ECO:0000256" key="6">
    <source>
        <dbReference type="ARBA" id="ARBA00022989"/>
    </source>
</evidence>
<reference evidence="10" key="2">
    <citation type="submission" date="2024-06" db="EMBL/GenBank/DDBJ databases">
        <authorList>
            <person name="Petrova K.O."/>
            <person name="Toshchakov S.V."/>
            <person name="Boltjanskaja Y.V."/>
            <person name="Kevbrin V."/>
        </authorList>
    </citation>
    <scope>NUCLEOTIDE SEQUENCE</scope>
    <source>
        <strain evidence="10">Z-910T</strain>
    </source>
</reference>
<dbReference type="Pfam" id="PF13303">
    <property type="entry name" value="PTS_EIIC_2"/>
    <property type="match status" value="1"/>
</dbReference>
<dbReference type="GO" id="GO:0005886">
    <property type="term" value="C:plasma membrane"/>
    <property type="evidence" value="ECO:0007669"/>
    <property type="project" value="UniProtKB-SubCell"/>
</dbReference>
<feature type="transmembrane region" description="Helical" evidence="8">
    <location>
        <begin position="296"/>
        <end position="327"/>
    </location>
</feature>
<accession>A0AAU7VPJ4</accession>
<sequence>METIIGLSLLIFALTLFSLFSFKAPMGKEAMSALAGTAIATFLVEAVHNFISGDLFGIEFLQEVGVSAGSLSGTIAAILVPIKMGVNPVFAVVAGAALLEVGIIPGFVAGYLVGIIAPKLEEKLPSGVSTIVGALVLAPFSRFVAVITIPIVDATLLNIGDMIVIASEQSPVVMGFFLGGIIKVICSSPLSSMALTAMLGLQGLAMGIASIASFAGAFANGVLFKRLKFGDNSNVVAVMLEPLTQADIITTNPLPIYFTNFLGGGIGGLIAVYFGIVSNAPGTASPIPGMLAPFAFNAPITVVTALILAVVGGLLGGYIGSTVFLLASKKKVVLKTSQN</sequence>
<evidence type="ECO:0000256" key="5">
    <source>
        <dbReference type="ARBA" id="ARBA00022692"/>
    </source>
</evidence>
<reference evidence="10" key="1">
    <citation type="journal article" date="2013" name="Extremophiles">
        <title>Proteinivorax tanatarense gen. nov., sp. nov., an anaerobic, haloalkaliphilic, proteolytic bacterium isolated from a decaying algal bloom, and proposal of Proteinivoraceae fam. nov.</title>
        <authorList>
            <person name="Kevbrin V."/>
            <person name="Boltyanskaya Y."/>
            <person name="Zhilina T."/>
            <person name="Kolganova T."/>
            <person name="Lavrentjeva E."/>
            <person name="Kuznetsov B."/>
        </authorList>
    </citation>
    <scope>NUCLEOTIDE SEQUENCE</scope>
    <source>
        <strain evidence="10">Z-910T</strain>
    </source>
</reference>
<dbReference type="AlphaFoldDB" id="A0AAU7VPJ4"/>
<feature type="transmembrane region" description="Helical" evidence="8">
    <location>
        <begin position="64"/>
        <end position="82"/>
    </location>
</feature>
<protein>
    <submittedName>
        <fullName evidence="10">PTS sugar transporter subunit IIC</fullName>
    </submittedName>
</protein>
<proteinExistence type="predicted"/>
<keyword evidence="5 8" id="KW-0812">Transmembrane</keyword>
<keyword evidence="2" id="KW-0813">Transport</keyword>
<evidence type="ECO:0000256" key="7">
    <source>
        <dbReference type="ARBA" id="ARBA00023136"/>
    </source>
</evidence>
<evidence type="ECO:0000313" key="10">
    <source>
        <dbReference type="EMBL" id="XBX75748.1"/>
    </source>
</evidence>
<keyword evidence="6 8" id="KW-1133">Transmembrane helix</keyword>
<feature type="transmembrane region" description="Helical" evidence="8">
    <location>
        <begin position="254"/>
        <end position="276"/>
    </location>
</feature>
<feature type="transmembrane region" description="Helical" evidence="8">
    <location>
        <begin position="128"/>
        <end position="152"/>
    </location>
</feature>
<feature type="transmembrane region" description="Helical" evidence="8">
    <location>
        <begin position="172"/>
        <end position="191"/>
    </location>
</feature>
<dbReference type="EMBL" id="CP158367">
    <property type="protein sequence ID" value="XBX75748.1"/>
    <property type="molecule type" value="Genomic_DNA"/>
</dbReference>
<gene>
    <name evidence="10" type="ORF">PRVXT_000902</name>
</gene>
<comment type="subcellular location">
    <subcellularLocation>
        <location evidence="1">Cell membrane</location>
        <topology evidence="1">Multi-pass membrane protein</topology>
    </subcellularLocation>
</comment>
<keyword evidence="4 10" id="KW-0762">Sugar transport</keyword>
<feature type="domain" description="Phosphotransferase system EIIC" evidence="9">
    <location>
        <begin position="29"/>
        <end position="324"/>
    </location>
</feature>
<name>A0AAU7VPJ4_9FIRM</name>
<dbReference type="RefSeq" id="WP_350344486.1">
    <property type="nucleotide sequence ID" value="NZ_CP158367.1"/>
</dbReference>
<dbReference type="PANTHER" id="PTHR40063">
    <property type="entry name" value="MEMBRANE PROTEIN-RELATED"/>
    <property type="match status" value="1"/>
</dbReference>
<keyword evidence="3" id="KW-1003">Cell membrane</keyword>
<evidence type="ECO:0000256" key="3">
    <source>
        <dbReference type="ARBA" id="ARBA00022475"/>
    </source>
</evidence>
<evidence type="ECO:0000256" key="8">
    <source>
        <dbReference type="SAM" id="Phobius"/>
    </source>
</evidence>
<feature type="transmembrane region" description="Helical" evidence="8">
    <location>
        <begin position="203"/>
        <end position="224"/>
    </location>
</feature>
<organism evidence="10">
    <name type="scientific">Proteinivorax tanatarense</name>
    <dbReference type="NCBI Taxonomy" id="1260629"/>
    <lineage>
        <taxon>Bacteria</taxon>
        <taxon>Bacillati</taxon>
        <taxon>Bacillota</taxon>
        <taxon>Clostridia</taxon>
        <taxon>Eubacteriales</taxon>
        <taxon>Proteinivoracaceae</taxon>
        <taxon>Proteinivorax</taxon>
    </lineage>
</organism>